<proteinExistence type="predicted"/>
<protein>
    <submittedName>
        <fullName evidence="2">Uncharacterized protein</fullName>
    </submittedName>
</protein>
<keyword evidence="3" id="KW-1185">Reference proteome</keyword>
<organism evidence="2 3">
    <name type="scientific">Rousettus aegyptiacus</name>
    <name type="common">Egyptian fruit bat</name>
    <name type="synonym">Pteropus aegyptiacus</name>
    <dbReference type="NCBI Taxonomy" id="9407"/>
    <lineage>
        <taxon>Eukaryota</taxon>
        <taxon>Metazoa</taxon>
        <taxon>Chordata</taxon>
        <taxon>Craniata</taxon>
        <taxon>Vertebrata</taxon>
        <taxon>Euteleostomi</taxon>
        <taxon>Mammalia</taxon>
        <taxon>Eutheria</taxon>
        <taxon>Laurasiatheria</taxon>
        <taxon>Chiroptera</taxon>
        <taxon>Yinpterochiroptera</taxon>
        <taxon>Pteropodoidea</taxon>
        <taxon>Pteropodidae</taxon>
        <taxon>Rousettinae</taxon>
        <taxon>Rousettus</taxon>
    </lineage>
</organism>
<dbReference type="AlphaFoldDB" id="A0A7J8BEE9"/>
<accession>A0A7J8BEE9</accession>
<evidence type="ECO:0000313" key="2">
    <source>
        <dbReference type="EMBL" id="KAF6397247.1"/>
    </source>
</evidence>
<dbReference type="Proteomes" id="UP000593571">
    <property type="component" value="Unassembled WGS sequence"/>
</dbReference>
<evidence type="ECO:0000313" key="3">
    <source>
        <dbReference type="Proteomes" id="UP000593571"/>
    </source>
</evidence>
<sequence length="147" mass="16293">MTLSRATFPLPGSSCELPKPRICKLRPVLESKPVESGGMEESEMTRPPSQKKRKISFILQRKGEENKTFMEIPYRVGRNSARNRKYLKCFFIQFQPGSQIKRGSIFKLICPGFSGPMTCKASGRAQVGPLDSPVKGAESEQPDGKGA</sequence>
<comment type="caution">
    <text evidence="2">The sequence shown here is derived from an EMBL/GenBank/DDBJ whole genome shotgun (WGS) entry which is preliminary data.</text>
</comment>
<name>A0A7J8BEE9_ROUAE</name>
<feature type="region of interest" description="Disordered" evidence="1">
    <location>
        <begin position="123"/>
        <end position="147"/>
    </location>
</feature>
<evidence type="ECO:0000256" key="1">
    <source>
        <dbReference type="SAM" id="MobiDB-lite"/>
    </source>
</evidence>
<reference evidence="2 3" key="1">
    <citation type="journal article" date="2020" name="Nature">
        <title>Six reference-quality genomes reveal evolution of bat adaptations.</title>
        <authorList>
            <person name="Jebb D."/>
            <person name="Huang Z."/>
            <person name="Pippel M."/>
            <person name="Hughes G.M."/>
            <person name="Lavrichenko K."/>
            <person name="Devanna P."/>
            <person name="Winkler S."/>
            <person name="Jermiin L.S."/>
            <person name="Skirmuntt E.C."/>
            <person name="Katzourakis A."/>
            <person name="Burkitt-Gray L."/>
            <person name="Ray D.A."/>
            <person name="Sullivan K.A.M."/>
            <person name="Roscito J.G."/>
            <person name="Kirilenko B.M."/>
            <person name="Davalos L.M."/>
            <person name="Corthals A.P."/>
            <person name="Power M.L."/>
            <person name="Jones G."/>
            <person name="Ransome R.D."/>
            <person name="Dechmann D.K.N."/>
            <person name="Locatelli A.G."/>
            <person name="Puechmaille S.J."/>
            <person name="Fedrigo O."/>
            <person name="Jarvis E.D."/>
            <person name="Hiller M."/>
            <person name="Vernes S.C."/>
            <person name="Myers E.W."/>
            <person name="Teeling E.C."/>
        </authorList>
    </citation>
    <scope>NUCLEOTIDE SEQUENCE [LARGE SCALE GENOMIC DNA]</scope>
    <source>
        <strain evidence="2">MRouAeg1</strain>
        <tissue evidence="2">Muscle</tissue>
    </source>
</reference>
<feature type="region of interest" description="Disordered" evidence="1">
    <location>
        <begin position="33"/>
        <end position="53"/>
    </location>
</feature>
<dbReference type="EMBL" id="JACASE010000017">
    <property type="protein sequence ID" value="KAF6397247.1"/>
    <property type="molecule type" value="Genomic_DNA"/>
</dbReference>
<gene>
    <name evidence="2" type="ORF">HJG63_009885</name>
</gene>